<feature type="region of interest" description="Disordered" evidence="7">
    <location>
        <begin position="114"/>
        <end position="137"/>
    </location>
</feature>
<proteinExistence type="predicted"/>
<evidence type="ECO:0000256" key="7">
    <source>
        <dbReference type="SAM" id="MobiDB-lite"/>
    </source>
</evidence>
<comment type="caution">
    <text evidence="9">The sequence shown here is derived from an EMBL/GenBank/DDBJ whole genome shotgun (WGS) entry which is preliminary data.</text>
</comment>
<dbReference type="SUPFAM" id="SSF51261">
    <property type="entry name" value="Duplicated hybrid motif"/>
    <property type="match status" value="1"/>
</dbReference>
<gene>
    <name evidence="9" type="ORF">HHL14_17780</name>
</gene>
<name>A0A7X9X750_9BURK</name>
<dbReference type="Proteomes" id="UP000583127">
    <property type="component" value="Unassembled WGS sequence"/>
</dbReference>
<keyword evidence="2" id="KW-0645">Protease</keyword>
<evidence type="ECO:0000256" key="1">
    <source>
        <dbReference type="ARBA" id="ARBA00001947"/>
    </source>
</evidence>
<dbReference type="GO" id="GO:0004222">
    <property type="term" value="F:metalloendopeptidase activity"/>
    <property type="evidence" value="ECO:0007669"/>
    <property type="project" value="TreeGrafter"/>
</dbReference>
<dbReference type="GO" id="GO:0006508">
    <property type="term" value="P:proteolysis"/>
    <property type="evidence" value="ECO:0007669"/>
    <property type="project" value="UniProtKB-KW"/>
</dbReference>
<evidence type="ECO:0000256" key="4">
    <source>
        <dbReference type="ARBA" id="ARBA00022801"/>
    </source>
</evidence>
<dbReference type="Gene3D" id="3.10.450.350">
    <property type="match status" value="1"/>
</dbReference>
<accession>A0A7X9X750</accession>
<dbReference type="PANTHER" id="PTHR21666">
    <property type="entry name" value="PEPTIDASE-RELATED"/>
    <property type="match status" value="1"/>
</dbReference>
<dbReference type="PANTHER" id="PTHR21666:SF288">
    <property type="entry name" value="CELL DIVISION PROTEIN YTFB"/>
    <property type="match status" value="1"/>
</dbReference>
<evidence type="ECO:0000313" key="10">
    <source>
        <dbReference type="Proteomes" id="UP000583127"/>
    </source>
</evidence>
<evidence type="ECO:0000313" key="9">
    <source>
        <dbReference type="EMBL" id="NML32681.1"/>
    </source>
</evidence>
<feature type="compositionally biased region" description="Polar residues" evidence="7">
    <location>
        <begin position="117"/>
        <end position="129"/>
    </location>
</feature>
<dbReference type="CDD" id="cd12797">
    <property type="entry name" value="M23_peptidase"/>
    <property type="match status" value="1"/>
</dbReference>
<evidence type="ECO:0000256" key="5">
    <source>
        <dbReference type="ARBA" id="ARBA00022833"/>
    </source>
</evidence>
<dbReference type="Pfam" id="PF01551">
    <property type="entry name" value="Peptidase_M23"/>
    <property type="match status" value="1"/>
</dbReference>
<keyword evidence="10" id="KW-1185">Reference proteome</keyword>
<evidence type="ECO:0000256" key="3">
    <source>
        <dbReference type="ARBA" id="ARBA00022723"/>
    </source>
</evidence>
<protein>
    <submittedName>
        <fullName evidence="9">M23 family metallopeptidase</fullName>
    </submittedName>
</protein>
<dbReference type="InterPro" id="IPR050570">
    <property type="entry name" value="Cell_wall_metabolism_enzyme"/>
</dbReference>
<keyword evidence="3" id="KW-0479">Metal-binding</keyword>
<dbReference type="InterPro" id="IPR011055">
    <property type="entry name" value="Dup_hybrid_motif"/>
</dbReference>
<reference evidence="9 10" key="1">
    <citation type="submission" date="2020-04" db="EMBL/GenBank/DDBJ databases">
        <title>Paraburkholderia sp. G-4-1-8 isolated from soil.</title>
        <authorList>
            <person name="Dahal R.H."/>
        </authorList>
    </citation>
    <scope>NUCLEOTIDE SEQUENCE [LARGE SCALE GENOMIC DNA]</scope>
    <source>
        <strain evidence="9 10">G-4-1-8</strain>
    </source>
</reference>
<keyword evidence="6" id="KW-0482">Metalloprotease</keyword>
<evidence type="ECO:0000259" key="8">
    <source>
        <dbReference type="Pfam" id="PF01551"/>
    </source>
</evidence>
<feature type="region of interest" description="Disordered" evidence="7">
    <location>
        <begin position="29"/>
        <end position="55"/>
    </location>
</feature>
<feature type="domain" description="M23ase beta-sheet core" evidence="8">
    <location>
        <begin position="210"/>
        <end position="306"/>
    </location>
</feature>
<dbReference type="Gene3D" id="2.70.70.10">
    <property type="entry name" value="Glucose Permease (Domain IIA)"/>
    <property type="match status" value="1"/>
</dbReference>
<sequence>MSSVCAAYLLTHQRVKRNDEANVSLVSKDSTGAGARVPNAASAQPGAVPRDPAAAAQQAAPAPAFTVRKAAVKRTFAAAAQSMGVDAGTTAMLTRVFHDELDLSRDLKPGDQLSAVFDNSATDGNTSDTASKDGVASADAAGEPLAVRIVHGATTHEVFLHKDLQGKPFYYLKDGTSAGPAFERYPLDFTRVSSEFSLRRFDPVVHRWQSHDGVDLAAPVGTPVRATARGVIRFIGHQTGYGKVVMIQNPPPYSTTFAHLSRFAKGLRHGSHVKRNQVIGYVGTTGWATGPHLHYEVHVNNVPQDPLKVELPQKTALRADELQRFEARVAQLTALL</sequence>
<evidence type="ECO:0000256" key="2">
    <source>
        <dbReference type="ARBA" id="ARBA00022670"/>
    </source>
</evidence>
<dbReference type="GO" id="GO:0046872">
    <property type="term" value="F:metal ion binding"/>
    <property type="evidence" value="ECO:0007669"/>
    <property type="project" value="UniProtKB-KW"/>
</dbReference>
<evidence type="ECO:0000256" key="6">
    <source>
        <dbReference type="ARBA" id="ARBA00023049"/>
    </source>
</evidence>
<comment type="cofactor">
    <cofactor evidence="1">
        <name>Zn(2+)</name>
        <dbReference type="ChEBI" id="CHEBI:29105"/>
    </cofactor>
</comment>
<organism evidence="9 10">
    <name type="scientific">Paraburkholderia antibiotica</name>
    <dbReference type="NCBI Taxonomy" id="2728839"/>
    <lineage>
        <taxon>Bacteria</taxon>
        <taxon>Pseudomonadati</taxon>
        <taxon>Pseudomonadota</taxon>
        <taxon>Betaproteobacteria</taxon>
        <taxon>Burkholderiales</taxon>
        <taxon>Burkholderiaceae</taxon>
        <taxon>Paraburkholderia</taxon>
    </lineage>
</organism>
<keyword evidence="5" id="KW-0862">Zinc</keyword>
<keyword evidence="4" id="KW-0378">Hydrolase</keyword>
<dbReference type="AlphaFoldDB" id="A0A7X9X750"/>
<dbReference type="EMBL" id="JABBFZ010000010">
    <property type="protein sequence ID" value="NML32681.1"/>
    <property type="molecule type" value="Genomic_DNA"/>
</dbReference>
<dbReference type="InterPro" id="IPR016047">
    <property type="entry name" value="M23ase_b-sheet_dom"/>
</dbReference>